<dbReference type="OrthoDB" id="6926547at2759"/>
<dbReference type="EMBL" id="OV170231">
    <property type="protein sequence ID" value="CAH0716715.1"/>
    <property type="molecule type" value="Genomic_DNA"/>
</dbReference>
<gene>
    <name evidence="2" type="ORF">BINO364_LOCUS3422</name>
    <name evidence="3" type="ORF">BINO364_LOCUS3423</name>
    <name evidence="4" type="ORF">BINO364_LOCUS3424</name>
</gene>
<dbReference type="Proteomes" id="UP000838878">
    <property type="component" value="Chromosome 11"/>
</dbReference>
<evidence type="ECO:0000256" key="1">
    <source>
        <dbReference type="SAM" id="MobiDB-lite"/>
    </source>
</evidence>
<dbReference type="EMBL" id="OV170231">
    <property type="protein sequence ID" value="CAH0716716.1"/>
    <property type="molecule type" value="Genomic_DNA"/>
</dbReference>
<evidence type="ECO:0000313" key="5">
    <source>
        <dbReference type="Proteomes" id="UP000838878"/>
    </source>
</evidence>
<feature type="compositionally biased region" description="Basic and acidic residues" evidence="1">
    <location>
        <begin position="39"/>
        <end position="50"/>
    </location>
</feature>
<evidence type="ECO:0000313" key="3">
    <source>
        <dbReference type="EMBL" id="CAH0716716.1"/>
    </source>
</evidence>
<evidence type="ECO:0000313" key="4">
    <source>
        <dbReference type="EMBL" id="CAH0716717.1"/>
    </source>
</evidence>
<feature type="non-terminal residue" evidence="2">
    <location>
        <position position="98"/>
    </location>
</feature>
<accession>A0A8J9Y810</accession>
<reference evidence="2" key="1">
    <citation type="submission" date="2021-12" db="EMBL/GenBank/DDBJ databases">
        <authorList>
            <person name="Martin H S."/>
        </authorList>
    </citation>
    <scope>NUCLEOTIDE SEQUENCE</scope>
</reference>
<feature type="region of interest" description="Disordered" evidence="1">
    <location>
        <begin position="37"/>
        <end position="98"/>
    </location>
</feature>
<feature type="compositionally biased region" description="Polar residues" evidence="1">
    <location>
        <begin position="88"/>
        <end position="98"/>
    </location>
</feature>
<keyword evidence="5" id="KW-1185">Reference proteome</keyword>
<protein>
    <submittedName>
        <fullName evidence="2">Uncharacterized protein</fullName>
    </submittedName>
</protein>
<evidence type="ECO:0000313" key="2">
    <source>
        <dbReference type="EMBL" id="CAH0716715.1"/>
    </source>
</evidence>
<feature type="compositionally biased region" description="Acidic residues" evidence="1">
    <location>
        <begin position="56"/>
        <end position="81"/>
    </location>
</feature>
<sequence>MAEAPEPTATTGRLIISYLQNTRSGATVSDIIQHLQTKSGKESNDLKDTRCVGGDEGVDVGDEDVGPDDDSANEGDEDDEFAAVASSPYHNQNPVRQQ</sequence>
<organism evidence="2 5">
    <name type="scientific">Brenthis ino</name>
    <name type="common">lesser marbled fritillary</name>
    <dbReference type="NCBI Taxonomy" id="405034"/>
    <lineage>
        <taxon>Eukaryota</taxon>
        <taxon>Metazoa</taxon>
        <taxon>Ecdysozoa</taxon>
        <taxon>Arthropoda</taxon>
        <taxon>Hexapoda</taxon>
        <taxon>Insecta</taxon>
        <taxon>Pterygota</taxon>
        <taxon>Neoptera</taxon>
        <taxon>Endopterygota</taxon>
        <taxon>Lepidoptera</taxon>
        <taxon>Glossata</taxon>
        <taxon>Ditrysia</taxon>
        <taxon>Papilionoidea</taxon>
        <taxon>Nymphalidae</taxon>
        <taxon>Heliconiinae</taxon>
        <taxon>Argynnini</taxon>
        <taxon>Brenthis</taxon>
    </lineage>
</organism>
<dbReference type="AlphaFoldDB" id="A0A8J9Y810"/>
<proteinExistence type="predicted"/>
<dbReference type="EMBL" id="OV170231">
    <property type="protein sequence ID" value="CAH0716717.1"/>
    <property type="molecule type" value="Genomic_DNA"/>
</dbReference>
<name>A0A8J9Y810_9NEOP</name>